<accession>A0ABP7LP09</accession>
<dbReference type="InterPro" id="IPR036052">
    <property type="entry name" value="TrpB-like_PALP_sf"/>
</dbReference>
<organism evidence="7 8">
    <name type="scientific">Sphingomonas limnosediminicola</name>
    <dbReference type="NCBI Taxonomy" id="940133"/>
    <lineage>
        <taxon>Bacteria</taxon>
        <taxon>Pseudomonadati</taxon>
        <taxon>Pseudomonadota</taxon>
        <taxon>Alphaproteobacteria</taxon>
        <taxon>Sphingomonadales</taxon>
        <taxon>Sphingomonadaceae</taxon>
        <taxon>Sphingomonas</taxon>
    </lineage>
</organism>
<evidence type="ECO:0000256" key="5">
    <source>
        <dbReference type="ARBA" id="ARBA00049406"/>
    </source>
</evidence>
<dbReference type="SUPFAM" id="SSF53686">
    <property type="entry name" value="Tryptophan synthase beta subunit-like PLP-dependent enzymes"/>
    <property type="match status" value="1"/>
</dbReference>
<comment type="catalytic activity">
    <reaction evidence="5">
        <text>L-serine = pyruvate + NH4(+)</text>
        <dbReference type="Rhea" id="RHEA:19169"/>
        <dbReference type="ChEBI" id="CHEBI:15361"/>
        <dbReference type="ChEBI" id="CHEBI:28938"/>
        <dbReference type="ChEBI" id="CHEBI:33384"/>
        <dbReference type="EC" id="4.3.1.17"/>
    </reaction>
</comment>
<dbReference type="Pfam" id="PF01842">
    <property type="entry name" value="ACT"/>
    <property type="match status" value="1"/>
</dbReference>
<keyword evidence="8" id="KW-1185">Reference proteome</keyword>
<comment type="caution">
    <text evidence="7">The sequence shown here is derived from an EMBL/GenBank/DDBJ whole genome shotgun (WGS) entry which is preliminary data.</text>
</comment>
<dbReference type="Pfam" id="PF00291">
    <property type="entry name" value="PALP"/>
    <property type="match status" value="1"/>
</dbReference>
<keyword evidence="3" id="KW-0663">Pyridoxal phosphate</keyword>
<dbReference type="EMBL" id="BAABBM010000001">
    <property type="protein sequence ID" value="GAA3905721.1"/>
    <property type="molecule type" value="Genomic_DNA"/>
</dbReference>
<dbReference type="PROSITE" id="PS51671">
    <property type="entry name" value="ACT"/>
    <property type="match status" value="1"/>
</dbReference>
<comment type="similarity">
    <text evidence="2">Belongs to the serine/threonine dehydratase family.</text>
</comment>
<dbReference type="InterPro" id="IPR005789">
    <property type="entry name" value="Thr_deHydtase_catblc"/>
</dbReference>
<dbReference type="InterPro" id="IPR050147">
    <property type="entry name" value="Ser/Thr_Dehydratase"/>
</dbReference>
<proteinExistence type="inferred from homology"/>
<keyword evidence="4" id="KW-0456">Lyase</keyword>
<dbReference type="Proteomes" id="UP001500827">
    <property type="component" value="Unassembled WGS sequence"/>
</dbReference>
<sequence length="405" mass="42898">MLSPPTIDDIRAAATRIDGAVIRTPMLVSRTLSEIIGAEVWLKFENLQFTAAYKERGALNKLLQLTPEERARGVIAASAGNHAQAVAYHAKRLGIPAIIVMPSATPTVKVTQTEGHGAKVVLYGAMFDDAYSRARELAMENGYVFVHPFDDPQVIAGAGTLGLEMLAEAPDLDTIVVPIGGGGLMSGISIAARAIKPEIELIGVEAELYPSMKCAIQGLHLPLGGDTLAEGIAVKHPGELTSRILKDLASDVMLVPERDLERAVAMLVGIEKTVVEGAGAAGLAAMLADPARFAGKKVATILCGGNIDTHLLANVLVRDLVRQGRVARLRVAVHDQPGALAAITAKVYEAGVNVIDIKHSRIFTRLPAKDTMIEVECEARDPASIDDVVARLEAAGFVVERALLD</sequence>
<reference evidence="8" key="1">
    <citation type="journal article" date="2019" name="Int. J. Syst. Evol. Microbiol.">
        <title>The Global Catalogue of Microorganisms (GCM) 10K type strain sequencing project: providing services to taxonomists for standard genome sequencing and annotation.</title>
        <authorList>
            <consortium name="The Broad Institute Genomics Platform"/>
            <consortium name="The Broad Institute Genome Sequencing Center for Infectious Disease"/>
            <person name="Wu L."/>
            <person name="Ma J."/>
        </authorList>
    </citation>
    <scope>NUCLEOTIDE SEQUENCE [LARGE SCALE GENOMIC DNA]</scope>
    <source>
        <strain evidence="8">JCM 17543</strain>
    </source>
</reference>
<dbReference type="CDD" id="cd01562">
    <property type="entry name" value="Thr-dehyd"/>
    <property type="match status" value="1"/>
</dbReference>
<dbReference type="Gene3D" id="3.40.50.1100">
    <property type="match status" value="2"/>
</dbReference>
<dbReference type="InterPro" id="IPR001926">
    <property type="entry name" value="TrpB-like_PALP"/>
</dbReference>
<dbReference type="NCBIfam" id="TIGR01127">
    <property type="entry name" value="ilvA_1Cterm"/>
    <property type="match status" value="1"/>
</dbReference>
<evidence type="ECO:0000259" key="6">
    <source>
        <dbReference type="PROSITE" id="PS51671"/>
    </source>
</evidence>
<dbReference type="RefSeq" id="WP_344700066.1">
    <property type="nucleotide sequence ID" value="NZ_BAABBM010000001.1"/>
</dbReference>
<name>A0ABP7LP09_9SPHN</name>
<protein>
    <submittedName>
        <fullName evidence="7">Threonine ammonia-lyase</fullName>
    </submittedName>
</protein>
<evidence type="ECO:0000256" key="2">
    <source>
        <dbReference type="ARBA" id="ARBA00010869"/>
    </source>
</evidence>
<dbReference type="Gene3D" id="3.30.70.260">
    <property type="match status" value="1"/>
</dbReference>
<dbReference type="NCBIfam" id="NF005600">
    <property type="entry name" value="PRK07334.1"/>
    <property type="match status" value="1"/>
</dbReference>
<evidence type="ECO:0000256" key="1">
    <source>
        <dbReference type="ARBA" id="ARBA00001933"/>
    </source>
</evidence>
<evidence type="ECO:0000313" key="7">
    <source>
        <dbReference type="EMBL" id="GAA3905721.1"/>
    </source>
</evidence>
<evidence type="ECO:0000256" key="3">
    <source>
        <dbReference type="ARBA" id="ARBA00022898"/>
    </source>
</evidence>
<evidence type="ECO:0000313" key="8">
    <source>
        <dbReference type="Proteomes" id="UP001500827"/>
    </source>
</evidence>
<dbReference type="InterPro" id="IPR044561">
    <property type="entry name" value="ACT_ThrD-II-like"/>
</dbReference>
<dbReference type="CDD" id="cd04886">
    <property type="entry name" value="ACT_ThrD-II-like"/>
    <property type="match status" value="1"/>
</dbReference>
<dbReference type="PANTHER" id="PTHR48078">
    <property type="entry name" value="THREONINE DEHYDRATASE, MITOCHONDRIAL-RELATED"/>
    <property type="match status" value="1"/>
</dbReference>
<comment type="cofactor">
    <cofactor evidence="1">
        <name>pyridoxal 5'-phosphate</name>
        <dbReference type="ChEBI" id="CHEBI:597326"/>
    </cofactor>
</comment>
<evidence type="ECO:0000256" key="4">
    <source>
        <dbReference type="ARBA" id="ARBA00023239"/>
    </source>
</evidence>
<dbReference type="PANTHER" id="PTHR48078:SF6">
    <property type="entry name" value="L-THREONINE DEHYDRATASE CATABOLIC TDCB"/>
    <property type="match status" value="1"/>
</dbReference>
<feature type="domain" description="ACT" evidence="6">
    <location>
        <begin position="328"/>
        <end position="405"/>
    </location>
</feature>
<dbReference type="InterPro" id="IPR002912">
    <property type="entry name" value="ACT_dom"/>
</dbReference>
<gene>
    <name evidence="7" type="ORF">GCM10022276_25330</name>
</gene>